<evidence type="ECO:0000313" key="1">
    <source>
        <dbReference type="EMBL" id="MBA4452782.1"/>
    </source>
</evidence>
<protein>
    <submittedName>
        <fullName evidence="1">Uncharacterized protein</fullName>
    </submittedName>
</protein>
<dbReference type="Proteomes" id="UP000559653">
    <property type="component" value="Unassembled WGS sequence"/>
</dbReference>
<sequence>MSSKTLIGFITVGIIAGLVFGLYLIDVKNTNQLVFVEGPSLSIVTEKFDFKKGEPIKLRLINSGTIPLTFSDSSYGLRITGLSGMLMYSPEQSENSELPTYMLNPREEIEFVWDQIKNDGDSALEGLYKIHFKGFDPDSKKIEKSTTITIWK</sequence>
<reference evidence="1 2" key="1">
    <citation type="journal article" date="2020" name="Appl. Environ. Microbiol.">
        <title>Genomic Characteristics of a Novel Species of Ammonia-Oxidizing Archaea from the Jiulong River Estuary.</title>
        <authorList>
            <person name="Zou D."/>
            <person name="Wan R."/>
            <person name="Han L."/>
            <person name="Xu M.N."/>
            <person name="Liu Y."/>
            <person name="Liu H."/>
            <person name="Kao S.J."/>
            <person name="Li M."/>
        </authorList>
    </citation>
    <scope>NUCLEOTIDE SEQUENCE [LARGE SCALE GENOMIC DNA]</scope>
    <source>
        <strain evidence="1">W1bin1</strain>
    </source>
</reference>
<proteinExistence type="predicted"/>
<name>A0AC60VZX2_9ARCH</name>
<organism evidence="1 2">
    <name type="scientific">Candidatus Nitrosomaritimum aestuariumsis</name>
    <dbReference type="NCBI Taxonomy" id="3342354"/>
    <lineage>
        <taxon>Archaea</taxon>
        <taxon>Nitrososphaerota</taxon>
        <taxon>Nitrososphaeria</taxon>
        <taxon>Nitrosopumilales</taxon>
        <taxon>Nitrosopumilaceae</taxon>
        <taxon>Candidatus Nitrosomaritimum</taxon>
    </lineage>
</organism>
<comment type="caution">
    <text evidence="1">The sequence shown here is derived from an EMBL/GenBank/DDBJ whole genome shotgun (WGS) entry which is preliminary data.</text>
</comment>
<evidence type="ECO:0000313" key="2">
    <source>
        <dbReference type="Proteomes" id="UP000559653"/>
    </source>
</evidence>
<accession>A0AC60VZX2</accession>
<gene>
    <name evidence="1" type="ORF">H2B03_06415</name>
</gene>
<dbReference type="EMBL" id="JACEMZ010000043">
    <property type="protein sequence ID" value="MBA4452782.1"/>
    <property type="molecule type" value="Genomic_DNA"/>
</dbReference>